<dbReference type="InterPro" id="IPR027417">
    <property type="entry name" value="P-loop_NTPase"/>
</dbReference>
<dbReference type="PROSITE" id="PS51643">
    <property type="entry name" value="HD_CAS3"/>
    <property type="match status" value="1"/>
</dbReference>
<dbReference type="OrthoDB" id="9810236at2"/>
<dbReference type="GO" id="GO:0016887">
    <property type="term" value="F:ATP hydrolysis activity"/>
    <property type="evidence" value="ECO:0007669"/>
    <property type="project" value="TreeGrafter"/>
</dbReference>
<evidence type="ECO:0000259" key="10">
    <source>
        <dbReference type="PROSITE" id="PS51643"/>
    </source>
</evidence>
<dbReference type="GO" id="GO:0004386">
    <property type="term" value="F:helicase activity"/>
    <property type="evidence" value="ECO:0007669"/>
    <property type="project" value="UniProtKB-KW"/>
</dbReference>
<comment type="similarity">
    <text evidence="1">In the N-terminal section; belongs to the CRISPR-associated nuclease Cas3-HD family.</text>
</comment>
<dbReference type="AlphaFoldDB" id="A0A291GCI0"/>
<dbReference type="Pfam" id="PF00270">
    <property type="entry name" value="DEAD"/>
    <property type="match status" value="1"/>
</dbReference>
<dbReference type="STRING" id="1758178.GCA_001550095_03309"/>
<sequence>MIYAHSLPDRSTDLWETLFDHSAAVAHAARRNAAGFAPQMAEILGWAHDLGKMKPRFQARLNDPAIHEPHAGVGARYLYFRQPGLLSTVMAQVVLGHHAGLADGGDAGRIFQARLEEEAEITPPDDWNIPGMTEFPMPLRGLGRGEVNYPVTFLGRMLFSALVDADRSETRAFYQRAEGRVVCEPVAVSLTELRDRLDAHMAQMSGEGAVNALRQDIHRHVRDRAGCDPGLFSLTVPTGGGKTLAALGFALDHAIRHGQARVIFVIPYTSIVEQTAAVFREVLGDPEGEIVLEHHSAFDWPGQGDDEARDLKTAAERWDRSVIVTTAVQFFESLHAARTSPCRKLHRIANAVVILDEAQTLPRHLLRPSLAAIRELARGYRSSLVLCTATQPAVLQEDKFPHPEALSRGGGLPLRELAPDPAALYEALKRVRVEQAGGLDNAALAGRLSKGEGGLAILNNRRQARAVFDLLRACPHAFHLSTNMTARHRRAVLETVRQELREGAPVRLVSTSLIEAGVDVSFPTVYRALAGLDSIVQAAGRCNRNAEREELGRVVVFEAEAGEGFSPPMELQQMAEVTRRVLELFPDDPLSLEAVRSYFAEVFWEKKQKMDAGKVDGREYPILSGIAEAGDKEGMPYGSVAKAFRMIPEGALPVVIRGGDWGVPEAEWQTMQHVVSAGAVARGLQSYQVQVPRQVRQKMLGAGLLAVLRPEEFGDQFLILDRPELYDPETGLKWDDWDDLGFLSF</sequence>
<dbReference type="GO" id="GO:0051607">
    <property type="term" value="P:defense response to virus"/>
    <property type="evidence" value="ECO:0007669"/>
    <property type="project" value="UniProtKB-KW"/>
</dbReference>
<dbReference type="PANTHER" id="PTHR47962">
    <property type="entry name" value="ATP-DEPENDENT HELICASE LHR-RELATED-RELATED"/>
    <property type="match status" value="1"/>
</dbReference>
<comment type="similarity">
    <text evidence="2">In the central section; belongs to the CRISPR-associated helicase Cas3 family.</text>
</comment>
<evidence type="ECO:0000313" key="12">
    <source>
        <dbReference type="Proteomes" id="UP000217935"/>
    </source>
</evidence>
<dbReference type="InterPro" id="IPR014001">
    <property type="entry name" value="Helicase_ATP-bd"/>
</dbReference>
<keyword evidence="3" id="KW-0479">Metal-binding</keyword>
<dbReference type="InterPro" id="IPR052511">
    <property type="entry name" value="ATP-dep_Helicase"/>
</dbReference>
<dbReference type="NCBIfam" id="TIGR01596">
    <property type="entry name" value="cas3_HD"/>
    <property type="match status" value="1"/>
</dbReference>
<dbReference type="SMART" id="SM00487">
    <property type="entry name" value="DEXDc"/>
    <property type="match status" value="1"/>
</dbReference>
<evidence type="ECO:0000259" key="9">
    <source>
        <dbReference type="PROSITE" id="PS51192"/>
    </source>
</evidence>
<evidence type="ECO:0000256" key="6">
    <source>
        <dbReference type="ARBA" id="ARBA00022806"/>
    </source>
</evidence>
<dbReference type="GO" id="GO:0005524">
    <property type="term" value="F:ATP binding"/>
    <property type="evidence" value="ECO:0007669"/>
    <property type="project" value="UniProtKB-KW"/>
</dbReference>
<evidence type="ECO:0000256" key="1">
    <source>
        <dbReference type="ARBA" id="ARBA00006847"/>
    </source>
</evidence>
<accession>A0A291GCI0</accession>
<organism evidence="11 12">
    <name type="scientific">Celeribacter ethanolicus</name>
    <dbReference type="NCBI Taxonomy" id="1758178"/>
    <lineage>
        <taxon>Bacteria</taxon>
        <taxon>Pseudomonadati</taxon>
        <taxon>Pseudomonadota</taxon>
        <taxon>Alphaproteobacteria</taxon>
        <taxon>Rhodobacterales</taxon>
        <taxon>Roseobacteraceae</taxon>
        <taxon>Celeribacter</taxon>
    </lineage>
</organism>
<keyword evidence="12" id="KW-1185">Reference proteome</keyword>
<evidence type="ECO:0000313" key="11">
    <source>
        <dbReference type="EMBL" id="ATG47905.1"/>
    </source>
</evidence>
<keyword evidence="11" id="KW-0540">Nuclease</keyword>
<keyword evidence="6" id="KW-0347">Helicase</keyword>
<dbReference type="InterPro" id="IPR038257">
    <property type="entry name" value="CRISPR-assoc_Cas3_HD_sf"/>
</dbReference>
<dbReference type="RefSeq" id="WP_096805831.1">
    <property type="nucleotide sequence ID" value="NZ_CP022196.1"/>
</dbReference>
<evidence type="ECO:0000256" key="5">
    <source>
        <dbReference type="ARBA" id="ARBA00022801"/>
    </source>
</evidence>
<dbReference type="Gene3D" id="1.10.3210.30">
    <property type="match status" value="1"/>
</dbReference>
<keyword evidence="5" id="KW-0378">Hydrolase</keyword>
<dbReference type="InterPro" id="IPR006483">
    <property type="entry name" value="CRISPR-assoc_Cas3_HD"/>
</dbReference>
<keyword evidence="4" id="KW-0547">Nucleotide-binding</keyword>
<dbReference type="SUPFAM" id="SSF52540">
    <property type="entry name" value="P-loop containing nucleoside triphosphate hydrolases"/>
    <property type="match status" value="1"/>
</dbReference>
<evidence type="ECO:0000256" key="4">
    <source>
        <dbReference type="ARBA" id="ARBA00022741"/>
    </source>
</evidence>
<dbReference type="GO" id="GO:0004519">
    <property type="term" value="F:endonuclease activity"/>
    <property type="evidence" value="ECO:0007669"/>
    <property type="project" value="UniProtKB-KW"/>
</dbReference>
<keyword evidence="7" id="KW-0067">ATP-binding</keyword>
<dbReference type="PANTHER" id="PTHR47962:SF5">
    <property type="entry name" value="ATP-DEPENDENT HELICASE LHR-RELATED"/>
    <property type="match status" value="1"/>
</dbReference>
<name>A0A291GCI0_9RHOB</name>
<feature type="domain" description="HD Cas3-type" evidence="10">
    <location>
        <begin position="11"/>
        <end position="168"/>
    </location>
</feature>
<dbReference type="GO" id="GO:0046872">
    <property type="term" value="F:metal ion binding"/>
    <property type="evidence" value="ECO:0007669"/>
    <property type="project" value="UniProtKB-KW"/>
</dbReference>
<dbReference type="Gene3D" id="3.40.50.300">
    <property type="entry name" value="P-loop containing nucleotide triphosphate hydrolases"/>
    <property type="match status" value="2"/>
</dbReference>
<dbReference type="InterPro" id="IPR054712">
    <property type="entry name" value="Cas3-like_dom"/>
</dbReference>
<evidence type="ECO:0000256" key="3">
    <source>
        <dbReference type="ARBA" id="ARBA00022723"/>
    </source>
</evidence>
<dbReference type="CDD" id="cd09641">
    <property type="entry name" value="Cas3''_I"/>
    <property type="match status" value="1"/>
</dbReference>
<gene>
    <name evidence="11" type="ORF">CEW89_10220</name>
</gene>
<dbReference type="PROSITE" id="PS51192">
    <property type="entry name" value="HELICASE_ATP_BIND_1"/>
    <property type="match status" value="1"/>
</dbReference>
<protein>
    <submittedName>
        <fullName evidence="11">CRISPR-associated endonuclease Cas3</fullName>
    </submittedName>
</protein>
<dbReference type="KEGG" id="ceh:CEW89_10220"/>
<dbReference type="Pfam" id="PF22590">
    <property type="entry name" value="Cas3-like_C_2"/>
    <property type="match status" value="1"/>
</dbReference>
<dbReference type="EMBL" id="CP022196">
    <property type="protein sequence ID" value="ATG47905.1"/>
    <property type="molecule type" value="Genomic_DNA"/>
</dbReference>
<evidence type="ECO:0000256" key="2">
    <source>
        <dbReference type="ARBA" id="ARBA00009046"/>
    </source>
</evidence>
<keyword evidence="11" id="KW-0255">Endonuclease</keyword>
<keyword evidence="8" id="KW-0051">Antiviral defense</keyword>
<evidence type="ECO:0000256" key="7">
    <source>
        <dbReference type="ARBA" id="ARBA00022840"/>
    </source>
</evidence>
<evidence type="ECO:0000256" key="8">
    <source>
        <dbReference type="ARBA" id="ARBA00023118"/>
    </source>
</evidence>
<dbReference type="GO" id="GO:0003677">
    <property type="term" value="F:DNA binding"/>
    <property type="evidence" value="ECO:0007669"/>
    <property type="project" value="TreeGrafter"/>
</dbReference>
<dbReference type="Proteomes" id="UP000217935">
    <property type="component" value="Chromosome"/>
</dbReference>
<feature type="domain" description="Helicase ATP-binding" evidence="9">
    <location>
        <begin position="223"/>
        <end position="409"/>
    </location>
</feature>
<dbReference type="InterPro" id="IPR011545">
    <property type="entry name" value="DEAD/DEAH_box_helicase_dom"/>
</dbReference>
<reference evidence="11 12" key="1">
    <citation type="submission" date="2017-06" db="EMBL/GenBank/DDBJ databases">
        <title>Celeribacter sp. TSPH2 complete genome sequence.</title>
        <authorList>
            <person name="Woo J.-H."/>
            <person name="Kim H.-S."/>
        </authorList>
    </citation>
    <scope>NUCLEOTIDE SEQUENCE [LARGE SCALE GENOMIC DNA]</scope>
    <source>
        <strain evidence="11 12">TSPH2</strain>
    </source>
</reference>
<dbReference type="CDD" id="cd17930">
    <property type="entry name" value="DEXHc_cas3"/>
    <property type="match status" value="1"/>
</dbReference>
<proteinExistence type="inferred from homology"/>